<evidence type="ECO:0000313" key="2">
    <source>
        <dbReference type="EMBL" id="TNN16281.1"/>
    </source>
</evidence>
<reference evidence="2 3" key="1">
    <citation type="submission" date="2019-03" db="EMBL/GenBank/DDBJ databases">
        <title>An improved genome assembly of the fluke Schistosoma japonicum.</title>
        <authorList>
            <person name="Hu W."/>
            <person name="Luo F."/>
            <person name="Yin M."/>
            <person name="Mo X."/>
            <person name="Sun C."/>
            <person name="Wu Q."/>
            <person name="Zhu B."/>
            <person name="Xiang M."/>
            <person name="Wang J."/>
            <person name="Wang Y."/>
            <person name="Zhang T."/>
            <person name="Xu B."/>
            <person name="Zheng H."/>
            <person name="Feng Z."/>
        </authorList>
    </citation>
    <scope>NUCLEOTIDE SEQUENCE [LARGE SCALE GENOMIC DNA]</scope>
    <source>
        <strain evidence="2">HuSjv2</strain>
        <tissue evidence="2">Worms</tissue>
    </source>
</reference>
<dbReference type="OrthoDB" id="6238267at2759"/>
<keyword evidence="1" id="KW-0812">Transmembrane</keyword>
<accession>A0A4Z2DIE6</accession>
<feature type="transmembrane region" description="Helical" evidence="1">
    <location>
        <begin position="6"/>
        <end position="27"/>
    </location>
</feature>
<sequence length="107" mass="12040">MVRLLTISYLLVSLLLSYIVLISGFVLQSPLKFDSEGNRKVIVGQEKFSLNSKNQMEIQIDDCQLIMDFTLPNKTELTNRKGLRKVVATDGCKKIFGTLTAQSTKKN</sequence>
<keyword evidence="1" id="KW-0472">Membrane</keyword>
<evidence type="ECO:0000313" key="3">
    <source>
        <dbReference type="Proteomes" id="UP000311919"/>
    </source>
</evidence>
<dbReference type="EMBL" id="SKCS01000121">
    <property type="protein sequence ID" value="TNN16281.1"/>
    <property type="molecule type" value="Genomic_DNA"/>
</dbReference>
<keyword evidence="1" id="KW-1133">Transmembrane helix</keyword>
<gene>
    <name evidence="2" type="ORF">EWB00_000560</name>
</gene>
<protein>
    <submittedName>
        <fullName evidence="2">Uncharacterized protein</fullName>
    </submittedName>
</protein>
<dbReference type="Proteomes" id="UP000311919">
    <property type="component" value="Unassembled WGS sequence"/>
</dbReference>
<comment type="caution">
    <text evidence="2">The sequence shown here is derived from an EMBL/GenBank/DDBJ whole genome shotgun (WGS) entry which is preliminary data.</text>
</comment>
<dbReference type="AlphaFoldDB" id="A0A4Z2DIE6"/>
<name>A0A4Z2DIE6_SCHJA</name>
<evidence type="ECO:0000256" key="1">
    <source>
        <dbReference type="SAM" id="Phobius"/>
    </source>
</evidence>
<organism evidence="2 3">
    <name type="scientific">Schistosoma japonicum</name>
    <name type="common">Blood fluke</name>
    <dbReference type="NCBI Taxonomy" id="6182"/>
    <lineage>
        <taxon>Eukaryota</taxon>
        <taxon>Metazoa</taxon>
        <taxon>Spiralia</taxon>
        <taxon>Lophotrochozoa</taxon>
        <taxon>Platyhelminthes</taxon>
        <taxon>Trematoda</taxon>
        <taxon>Digenea</taxon>
        <taxon>Strigeidida</taxon>
        <taxon>Schistosomatoidea</taxon>
        <taxon>Schistosomatidae</taxon>
        <taxon>Schistosoma</taxon>
    </lineage>
</organism>
<keyword evidence="3" id="KW-1185">Reference proteome</keyword>
<proteinExistence type="predicted"/>